<keyword evidence="1" id="KW-0539">Nucleus</keyword>
<organism evidence="4 5">
    <name type="scientific">Podospora aff. communis PSN243</name>
    <dbReference type="NCBI Taxonomy" id="3040156"/>
    <lineage>
        <taxon>Eukaryota</taxon>
        <taxon>Fungi</taxon>
        <taxon>Dikarya</taxon>
        <taxon>Ascomycota</taxon>
        <taxon>Pezizomycotina</taxon>
        <taxon>Sordariomycetes</taxon>
        <taxon>Sordariomycetidae</taxon>
        <taxon>Sordariales</taxon>
        <taxon>Podosporaceae</taxon>
        <taxon>Podospora</taxon>
    </lineage>
</organism>
<dbReference type="AlphaFoldDB" id="A0AAV9GGL4"/>
<sequence>MPFAAEIPEDSSSSGGGPTSLLTRESRFRHRRTHTKSRTGCAHCRRRRIKCNELKPRCTRCVKGNLTCEYPRSAGPHPQAATTVPRSQASLGTAACGRYARHGLLDFRERATASTSDIAPATFAELSVPTSSIESSPAIVPVTLPHGLLNEDDTSLFQHYLQHTSQIMSFDERDAYPLHVAIPDLATRSPAVMSSLLAIAATCTCCDIIAHPAPVPGDRERVMELLAIADRHHLKSLQGAIQTNVNISTSTGDDSGSQSDQILSNALLMPYYASGSQKVRVWLAENMPPGNDLAEEFLPHRSSWLSLFHALNTAYVSVVSAGDGAEQDPSMPDRSGPDANSEETISGQPMSISRHVLYPIISATFSGALEELQNVAESLSVSILTAGGHSGSGFTSQEIKWLCLTAIDVISDIVNNHFLSPCQPRQQLRQQPERSPALDPFLDTTHPQQPPKRCSAWLHEYLTRLLSISPSRPFRRVAMSFLFRVPLAYLTTVQGIIDNIPSLPEEQGLMLANLSPAETLLLDIHAHWLVLTLFLDGVWFFGRAGVWELGRIVGLVKSRRLVFSYRDDDAGEQWWPASIYAVSVEVGKHATRG</sequence>
<keyword evidence="5" id="KW-1185">Reference proteome</keyword>
<reference evidence="4" key="2">
    <citation type="submission" date="2023-05" db="EMBL/GenBank/DDBJ databases">
        <authorList>
            <consortium name="Lawrence Berkeley National Laboratory"/>
            <person name="Steindorff A."/>
            <person name="Hensen N."/>
            <person name="Bonometti L."/>
            <person name="Westerberg I."/>
            <person name="Brannstrom I.O."/>
            <person name="Guillou S."/>
            <person name="Cros-Aarteil S."/>
            <person name="Calhoun S."/>
            <person name="Haridas S."/>
            <person name="Kuo A."/>
            <person name="Mondo S."/>
            <person name="Pangilinan J."/>
            <person name="Riley R."/>
            <person name="Labutti K."/>
            <person name="Andreopoulos B."/>
            <person name="Lipzen A."/>
            <person name="Chen C."/>
            <person name="Yanf M."/>
            <person name="Daum C."/>
            <person name="Ng V."/>
            <person name="Clum A."/>
            <person name="Ohm R."/>
            <person name="Martin F."/>
            <person name="Silar P."/>
            <person name="Natvig D."/>
            <person name="Lalanne C."/>
            <person name="Gautier V."/>
            <person name="Ament-Velasquez S.L."/>
            <person name="Kruys A."/>
            <person name="Hutchinson M.I."/>
            <person name="Powell A.J."/>
            <person name="Barry K."/>
            <person name="Miller A.N."/>
            <person name="Grigoriev I.V."/>
            <person name="Debuchy R."/>
            <person name="Gladieux P."/>
            <person name="Thoren M.H."/>
            <person name="Johannesson H."/>
        </authorList>
    </citation>
    <scope>NUCLEOTIDE SEQUENCE</scope>
    <source>
        <strain evidence="4">PSN243</strain>
    </source>
</reference>
<comment type="caution">
    <text evidence="4">The sequence shown here is derived from an EMBL/GenBank/DDBJ whole genome shotgun (WGS) entry which is preliminary data.</text>
</comment>
<dbReference type="PROSITE" id="PS50048">
    <property type="entry name" value="ZN2_CY6_FUNGAL_2"/>
    <property type="match status" value="1"/>
</dbReference>
<dbReference type="SUPFAM" id="SSF57701">
    <property type="entry name" value="Zn2/Cys6 DNA-binding domain"/>
    <property type="match status" value="1"/>
</dbReference>
<dbReference type="GO" id="GO:0008270">
    <property type="term" value="F:zinc ion binding"/>
    <property type="evidence" value="ECO:0007669"/>
    <property type="project" value="InterPro"/>
</dbReference>
<name>A0AAV9GGL4_9PEZI</name>
<dbReference type="PROSITE" id="PS00463">
    <property type="entry name" value="ZN2_CY6_FUNGAL_1"/>
    <property type="match status" value="1"/>
</dbReference>
<proteinExistence type="predicted"/>
<accession>A0AAV9GGL4</accession>
<dbReference type="Pfam" id="PF00172">
    <property type="entry name" value="Zn_clus"/>
    <property type="match status" value="1"/>
</dbReference>
<evidence type="ECO:0000256" key="2">
    <source>
        <dbReference type="SAM" id="MobiDB-lite"/>
    </source>
</evidence>
<protein>
    <recommendedName>
        <fullName evidence="3">Zn(2)-C6 fungal-type domain-containing protein</fullName>
    </recommendedName>
</protein>
<dbReference type="EMBL" id="MU865950">
    <property type="protein sequence ID" value="KAK4447299.1"/>
    <property type="molecule type" value="Genomic_DNA"/>
</dbReference>
<gene>
    <name evidence="4" type="ORF">QBC34DRAFT_440062</name>
</gene>
<feature type="region of interest" description="Disordered" evidence="2">
    <location>
        <begin position="322"/>
        <end position="348"/>
    </location>
</feature>
<dbReference type="PANTHER" id="PTHR47657:SF14">
    <property type="entry name" value="ZN(2)-C6 FUNGAL-TYPE DOMAIN-CONTAINING PROTEIN"/>
    <property type="match status" value="1"/>
</dbReference>
<evidence type="ECO:0000313" key="5">
    <source>
        <dbReference type="Proteomes" id="UP001321760"/>
    </source>
</evidence>
<feature type="compositionally biased region" description="Basic residues" evidence="2">
    <location>
        <begin position="27"/>
        <end position="39"/>
    </location>
</feature>
<dbReference type="Proteomes" id="UP001321760">
    <property type="component" value="Unassembled WGS sequence"/>
</dbReference>
<dbReference type="Gene3D" id="4.10.240.10">
    <property type="entry name" value="Zn(2)-C6 fungal-type DNA-binding domain"/>
    <property type="match status" value="1"/>
</dbReference>
<dbReference type="GO" id="GO:0000981">
    <property type="term" value="F:DNA-binding transcription factor activity, RNA polymerase II-specific"/>
    <property type="evidence" value="ECO:0007669"/>
    <property type="project" value="InterPro"/>
</dbReference>
<dbReference type="PANTHER" id="PTHR47657">
    <property type="entry name" value="STEROL REGULATORY ELEMENT-BINDING PROTEIN ECM22"/>
    <property type="match status" value="1"/>
</dbReference>
<feature type="region of interest" description="Disordered" evidence="2">
    <location>
        <begin position="1"/>
        <end position="39"/>
    </location>
</feature>
<dbReference type="InterPro" id="IPR001138">
    <property type="entry name" value="Zn2Cys6_DnaBD"/>
</dbReference>
<dbReference type="SMART" id="SM00066">
    <property type="entry name" value="GAL4"/>
    <property type="match status" value="1"/>
</dbReference>
<feature type="domain" description="Zn(2)-C6 fungal-type" evidence="3">
    <location>
        <begin position="40"/>
        <end position="70"/>
    </location>
</feature>
<dbReference type="InterPro" id="IPR052400">
    <property type="entry name" value="Zn2-C6_fungal_TF"/>
</dbReference>
<evidence type="ECO:0000259" key="3">
    <source>
        <dbReference type="PROSITE" id="PS50048"/>
    </source>
</evidence>
<evidence type="ECO:0000256" key="1">
    <source>
        <dbReference type="ARBA" id="ARBA00023242"/>
    </source>
</evidence>
<dbReference type="InterPro" id="IPR036864">
    <property type="entry name" value="Zn2-C6_fun-type_DNA-bd_sf"/>
</dbReference>
<dbReference type="CDD" id="cd00067">
    <property type="entry name" value="GAL4"/>
    <property type="match status" value="1"/>
</dbReference>
<reference evidence="4" key="1">
    <citation type="journal article" date="2023" name="Mol. Phylogenet. Evol.">
        <title>Genome-scale phylogeny and comparative genomics of the fungal order Sordariales.</title>
        <authorList>
            <person name="Hensen N."/>
            <person name="Bonometti L."/>
            <person name="Westerberg I."/>
            <person name="Brannstrom I.O."/>
            <person name="Guillou S."/>
            <person name="Cros-Aarteil S."/>
            <person name="Calhoun S."/>
            <person name="Haridas S."/>
            <person name="Kuo A."/>
            <person name="Mondo S."/>
            <person name="Pangilinan J."/>
            <person name="Riley R."/>
            <person name="LaButti K."/>
            <person name="Andreopoulos B."/>
            <person name="Lipzen A."/>
            <person name="Chen C."/>
            <person name="Yan M."/>
            <person name="Daum C."/>
            <person name="Ng V."/>
            <person name="Clum A."/>
            <person name="Steindorff A."/>
            <person name="Ohm R.A."/>
            <person name="Martin F."/>
            <person name="Silar P."/>
            <person name="Natvig D.O."/>
            <person name="Lalanne C."/>
            <person name="Gautier V."/>
            <person name="Ament-Velasquez S.L."/>
            <person name="Kruys A."/>
            <person name="Hutchinson M.I."/>
            <person name="Powell A.J."/>
            <person name="Barry K."/>
            <person name="Miller A.N."/>
            <person name="Grigoriev I.V."/>
            <person name="Debuchy R."/>
            <person name="Gladieux P."/>
            <person name="Hiltunen Thoren M."/>
            <person name="Johannesson H."/>
        </authorList>
    </citation>
    <scope>NUCLEOTIDE SEQUENCE</scope>
    <source>
        <strain evidence="4">PSN243</strain>
    </source>
</reference>
<evidence type="ECO:0000313" key="4">
    <source>
        <dbReference type="EMBL" id="KAK4447299.1"/>
    </source>
</evidence>